<dbReference type="InterPro" id="IPR037128">
    <property type="entry name" value="Quinolinate_PRibosylTase_N_sf"/>
</dbReference>
<dbReference type="InterPro" id="IPR022412">
    <property type="entry name" value="Quinolinate_PRibosylTrfase_N"/>
</dbReference>
<dbReference type="InterPro" id="IPR013785">
    <property type="entry name" value="Aldolase_TIM"/>
</dbReference>
<name>A0A382BFN8_9ZZZZ</name>
<reference evidence="4" key="1">
    <citation type="submission" date="2018-05" db="EMBL/GenBank/DDBJ databases">
        <authorList>
            <person name="Lanie J.A."/>
            <person name="Ng W.-L."/>
            <person name="Kazmierczak K.M."/>
            <person name="Andrzejewski T.M."/>
            <person name="Davidsen T.M."/>
            <person name="Wayne K.J."/>
            <person name="Tettelin H."/>
            <person name="Glass J.I."/>
            <person name="Rusch D."/>
            <person name="Podicherti R."/>
            <person name="Tsui H.-C.T."/>
            <person name="Winkler M.E."/>
        </authorList>
    </citation>
    <scope>NUCLEOTIDE SEQUENCE</scope>
</reference>
<evidence type="ECO:0000259" key="2">
    <source>
        <dbReference type="Pfam" id="PF01729"/>
    </source>
</evidence>
<sequence>MTTPGNFEIGRSILTGYTADNELHRALTILRNEGVNPEVVVEFTAERDGIFCGITEVKTLLNHVLPESGREVWALEEGVSVGAGEVALRIKAPYASFGLFETAILGILASCTGWATAASECVEAGAGIPVIAYGARHVHPEVVGVMDYSAVVGKCASSSSVAGHQLHGLTPSGTMPHSFVLLMGDTVRSILAFDKHMPPEVPRVALVDTFKDEVEEAVDVAKALRERLRGIRLDTPKERGGVTPDLVHEIRARLDQGGYSHVDIFVSGGITPSRIRDFVEAQAPVSVFAVGYYIAAASPISFTADIKAIEDRAIAKRGRIPGLAANPRLSQIL</sequence>
<dbReference type="Gene3D" id="3.20.20.70">
    <property type="entry name" value="Aldolase class I"/>
    <property type="match status" value="1"/>
</dbReference>
<dbReference type="GO" id="GO:0004514">
    <property type="term" value="F:nicotinate-nucleotide diphosphorylase (carboxylating) activity"/>
    <property type="evidence" value="ECO:0007669"/>
    <property type="project" value="InterPro"/>
</dbReference>
<evidence type="ECO:0000256" key="1">
    <source>
        <dbReference type="ARBA" id="ARBA00022679"/>
    </source>
</evidence>
<dbReference type="SUPFAM" id="SSF51690">
    <property type="entry name" value="Nicotinate/Quinolinate PRTase C-terminal domain-like"/>
    <property type="match status" value="1"/>
</dbReference>
<evidence type="ECO:0000259" key="3">
    <source>
        <dbReference type="Pfam" id="PF02749"/>
    </source>
</evidence>
<proteinExistence type="predicted"/>
<dbReference type="SUPFAM" id="SSF54675">
    <property type="entry name" value="Nicotinate/Quinolinate PRTase N-terminal domain-like"/>
    <property type="match status" value="1"/>
</dbReference>
<dbReference type="InterPro" id="IPR036068">
    <property type="entry name" value="Nicotinate_pribotase-like_C"/>
</dbReference>
<protein>
    <recommendedName>
        <fullName evidence="5">Nicotinate phosphoribosyltransferase</fullName>
    </recommendedName>
</protein>
<feature type="domain" description="Quinolinate phosphoribosyl transferase C-terminal" evidence="2">
    <location>
        <begin position="115"/>
        <end position="302"/>
    </location>
</feature>
<dbReference type="PANTHER" id="PTHR43202:SF1">
    <property type="entry name" value="NICOTINATE PHOSPHORIBOSYLTRANSFERASE"/>
    <property type="match status" value="1"/>
</dbReference>
<dbReference type="Pfam" id="PF02749">
    <property type="entry name" value="QRPTase_N"/>
    <property type="match status" value="1"/>
</dbReference>
<dbReference type="PANTHER" id="PTHR43202">
    <property type="entry name" value="NICOTINATE-NUCLEOTIDE PYROPHOSPHORYLASE"/>
    <property type="match status" value="1"/>
</dbReference>
<dbReference type="InterPro" id="IPR002638">
    <property type="entry name" value="Quinolinate_PRibosylTrfase_C"/>
</dbReference>
<feature type="domain" description="Quinolinate phosphoribosyl transferase N-terminal" evidence="3">
    <location>
        <begin position="36"/>
        <end position="111"/>
    </location>
</feature>
<dbReference type="Gene3D" id="3.90.1170.20">
    <property type="entry name" value="Quinolinate phosphoribosyl transferase, N-terminal domain"/>
    <property type="match status" value="1"/>
</dbReference>
<dbReference type="EMBL" id="UINC01029552">
    <property type="protein sequence ID" value="SVB12464.1"/>
    <property type="molecule type" value="Genomic_DNA"/>
</dbReference>
<dbReference type="InterPro" id="IPR053190">
    <property type="entry name" value="NAPRTase-like"/>
</dbReference>
<dbReference type="NCBIfam" id="NF006415">
    <property type="entry name" value="PRK08662.1"/>
    <property type="match status" value="1"/>
</dbReference>
<dbReference type="AlphaFoldDB" id="A0A382BFN8"/>
<keyword evidence="1" id="KW-0808">Transferase</keyword>
<evidence type="ECO:0008006" key="5">
    <source>
        <dbReference type="Google" id="ProtNLM"/>
    </source>
</evidence>
<dbReference type="Pfam" id="PF01729">
    <property type="entry name" value="QRPTase_C"/>
    <property type="match status" value="1"/>
</dbReference>
<organism evidence="4">
    <name type="scientific">marine metagenome</name>
    <dbReference type="NCBI Taxonomy" id="408172"/>
    <lineage>
        <taxon>unclassified sequences</taxon>
        <taxon>metagenomes</taxon>
        <taxon>ecological metagenomes</taxon>
    </lineage>
</organism>
<accession>A0A382BFN8</accession>
<gene>
    <name evidence="4" type="ORF">METZ01_LOCUS165318</name>
</gene>
<dbReference type="GO" id="GO:0009435">
    <property type="term" value="P:NAD+ biosynthetic process"/>
    <property type="evidence" value="ECO:0007669"/>
    <property type="project" value="InterPro"/>
</dbReference>
<evidence type="ECO:0000313" key="4">
    <source>
        <dbReference type="EMBL" id="SVB12464.1"/>
    </source>
</evidence>